<dbReference type="Proteomes" id="UP000265140">
    <property type="component" value="Chromosome 24"/>
</dbReference>
<dbReference type="SUPFAM" id="SSF48726">
    <property type="entry name" value="Immunoglobulin"/>
    <property type="match status" value="4"/>
</dbReference>
<dbReference type="AlphaFoldDB" id="A0A6Q2YID7"/>
<evidence type="ECO:0000259" key="3">
    <source>
        <dbReference type="PROSITE" id="PS50835"/>
    </source>
</evidence>
<dbReference type="InterPro" id="IPR013783">
    <property type="entry name" value="Ig-like_fold"/>
</dbReference>
<keyword evidence="5" id="KW-1185">Reference proteome</keyword>
<organism evidence="4 5">
    <name type="scientific">Esox lucius</name>
    <name type="common">Northern pike</name>
    <dbReference type="NCBI Taxonomy" id="8010"/>
    <lineage>
        <taxon>Eukaryota</taxon>
        <taxon>Metazoa</taxon>
        <taxon>Chordata</taxon>
        <taxon>Craniata</taxon>
        <taxon>Vertebrata</taxon>
        <taxon>Euteleostomi</taxon>
        <taxon>Actinopterygii</taxon>
        <taxon>Neopterygii</taxon>
        <taxon>Teleostei</taxon>
        <taxon>Protacanthopterygii</taxon>
        <taxon>Esociformes</taxon>
        <taxon>Esocidae</taxon>
        <taxon>Esox</taxon>
    </lineage>
</organism>
<feature type="domain" description="Ig-like" evidence="3">
    <location>
        <begin position="14"/>
        <end position="100"/>
    </location>
</feature>
<evidence type="ECO:0000256" key="1">
    <source>
        <dbReference type="ARBA" id="ARBA00022729"/>
    </source>
</evidence>
<dbReference type="Bgee" id="ENSELUG00000034393">
    <property type="expression patterns" value="Expressed in spleen and 10 other cell types or tissues"/>
</dbReference>
<dbReference type="InterPro" id="IPR050488">
    <property type="entry name" value="Ig_Fc_receptor"/>
</dbReference>
<keyword evidence="1" id="KW-0732">Signal</keyword>
<feature type="domain" description="Ig-like" evidence="3">
    <location>
        <begin position="103"/>
        <end position="167"/>
    </location>
</feature>
<dbReference type="Gene3D" id="2.60.40.10">
    <property type="entry name" value="Immunoglobulins"/>
    <property type="match status" value="4"/>
</dbReference>
<name>A0A6Q2YID7_ESOLU</name>
<dbReference type="InterPro" id="IPR036179">
    <property type="entry name" value="Ig-like_dom_sf"/>
</dbReference>
<dbReference type="GO" id="GO:0004888">
    <property type="term" value="F:transmembrane signaling receptor activity"/>
    <property type="evidence" value="ECO:0007669"/>
    <property type="project" value="TreeGrafter"/>
</dbReference>
<reference evidence="4" key="2">
    <citation type="submission" date="2020-02" db="EMBL/GenBank/DDBJ databases">
        <title>Esox lucius (northern pike) genome, fEsoLuc1, primary haplotype.</title>
        <authorList>
            <person name="Myers G."/>
            <person name="Karagic N."/>
            <person name="Meyer A."/>
            <person name="Pippel M."/>
            <person name="Reichard M."/>
            <person name="Winkler S."/>
            <person name="Tracey A."/>
            <person name="Sims Y."/>
            <person name="Howe K."/>
            <person name="Rhie A."/>
            <person name="Formenti G."/>
            <person name="Durbin R."/>
            <person name="Fedrigo O."/>
            <person name="Jarvis E.D."/>
        </authorList>
    </citation>
    <scope>NUCLEOTIDE SEQUENCE [LARGE SCALE GENOMIC DNA]</scope>
</reference>
<keyword evidence="2" id="KW-1015">Disulfide bond</keyword>
<evidence type="ECO:0000256" key="2">
    <source>
        <dbReference type="ARBA" id="ARBA00023157"/>
    </source>
</evidence>
<dbReference type="PANTHER" id="PTHR11481">
    <property type="entry name" value="IMMUNOGLOBULIN FC RECEPTOR"/>
    <property type="match status" value="1"/>
</dbReference>
<sequence>MINFHWKFDFIESPPFQTPFLSQLFEYESVSLSCEVHGGSTGWRVVRNSASGNLSRCGDGWGRFNGTNCIISSTKTADSGVYWCQSESGEQSNTVNITVTDVPVILESPICPVTEGHSVNLNCRYHKTPSDLTADFYKDGSFIRTEITGEMNIPAVSQSDQGLYSCRHPELGRSPGRWMTVTGQSPGSLIVRPNRSQFFEYESVSLSCEVQGGSTGRRVERNPTSGKLTECGDGWGRFDGTNCIISSTKSTDSGVYWCGSGKHKNTVNITVTDGHVILESPALPVTEGFNVTLKCRNKTNPSDLTADFYKNGTFIRTETTGEMTIPAVSQSDEGLYSCRHSELGRSPESWMTVTGENMN</sequence>
<dbReference type="Pfam" id="PF13895">
    <property type="entry name" value="Ig_2"/>
    <property type="match status" value="2"/>
</dbReference>
<dbReference type="PANTHER" id="PTHR11481:SF64">
    <property type="entry name" value="FC RECEPTOR-LIKE PROTEIN 4"/>
    <property type="match status" value="1"/>
</dbReference>
<dbReference type="GO" id="GO:0009897">
    <property type="term" value="C:external side of plasma membrane"/>
    <property type="evidence" value="ECO:0007669"/>
    <property type="project" value="TreeGrafter"/>
</dbReference>
<dbReference type="SMART" id="SM00409">
    <property type="entry name" value="IG"/>
    <property type="match status" value="4"/>
</dbReference>
<dbReference type="InterPro" id="IPR007110">
    <property type="entry name" value="Ig-like_dom"/>
</dbReference>
<dbReference type="SMART" id="SM00408">
    <property type="entry name" value="IGc2"/>
    <property type="match status" value="2"/>
</dbReference>
<dbReference type="GO" id="GO:0006955">
    <property type="term" value="P:immune response"/>
    <property type="evidence" value="ECO:0007669"/>
    <property type="project" value="TreeGrafter"/>
</dbReference>
<reference evidence="5" key="1">
    <citation type="journal article" date="2014" name="PLoS ONE">
        <title>The genome and linkage map of the northern pike (Esox lucius): conserved synteny revealed between the salmonid sister group and the Neoteleostei.</title>
        <authorList>
            <person name="Rondeau E.B."/>
            <person name="Minkley D.R."/>
            <person name="Leong J.S."/>
            <person name="Messmer A.M."/>
            <person name="Jantzen J.R."/>
            <person name="von Schalburg K.R."/>
            <person name="Lemon C."/>
            <person name="Bird N.H."/>
            <person name="Koop B.F."/>
        </authorList>
    </citation>
    <scope>NUCLEOTIDE SEQUENCE</scope>
</reference>
<dbReference type="GO" id="GO:0007166">
    <property type="term" value="P:cell surface receptor signaling pathway"/>
    <property type="evidence" value="ECO:0007669"/>
    <property type="project" value="TreeGrafter"/>
</dbReference>
<dbReference type="GeneTree" id="ENSGT00940000163711"/>
<proteinExistence type="predicted"/>
<protein>
    <recommendedName>
        <fullName evidence="3">Ig-like domain-containing protein</fullName>
    </recommendedName>
</protein>
<reference evidence="4" key="3">
    <citation type="submission" date="2025-08" db="UniProtKB">
        <authorList>
            <consortium name="Ensembl"/>
        </authorList>
    </citation>
    <scope>IDENTIFICATION</scope>
</reference>
<evidence type="ECO:0000313" key="4">
    <source>
        <dbReference type="Ensembl" id="ENSELUP00000065600.2"/>
    </source>
</evidence>
<dbReference type="PROSITE" id="PS50835">
    <property type="entry name" value="IG_LIKE"/>
    <property type="match status" value="3"/>
</dbReference>
<dbReference type="InterPro" id="IPR003598">
    <property type="entry name" value="Ig_sub2"/>
</dbReference>
<dbReference type="Ensembl" id="ENSELUT00000047417.2">
    <property type="protein sequence ID" value="ENSELUP00000065600.2"/>
    <property type="gene ID" value="ENSELUG00000034393.2"/>
</dbReference>
<reference evidence="4" key="4">
    <citation type="submission" date="2025-09" db="UniProtKB">
        <authorList>
            <consortium name="Ensembl"/>
        </authorList>
    </citation>
    <scope>IDENTIFICATION</scope>
</reference>
<feature type="domain" description="Ig-like" evidence="3">
    <location>
        <begin position="186"/>
        <end position="354"/>
    </location>
</feature>
<dbReference type="InterPro" id="IPR003599">
    <property type="entry name" value="Ig_sub"/>
</dbReference>
<accession>A0A6Q2YID7</accession>
<evidence type="ECO:0000313" key="5">
    <source>
        <dbReference type="Proteomes" id="UP000265140"/>
    </source>
</evidence>